<evidence type="ECO:0000256" key="2">
    <source>
        <dbReference type="ARBA" id="ARBA00022963"/>
    </source>
</evidence>
<dbReference type="AlphaFoldDB" id="A0A5B8G0B6"/>
<dbReference type="GO" id="GO:0016042">
    <property type="term" value="P:lipid catabolic process"/>
    <property type="evidence" value="ECO:0007669"/>
    <property type="project" value="UniProtKB-UniRule"/>
</dbReference>
<evidence type="ECO:0000259" key="5">
    <source>
        <dbReference type="PROSITE" id="PS51635"/>
    </source>
</evidence>
<feature type="active site" description="Proton acceptor" evidence="4">
    <location>
        <position position="271"/>
    </location>
</feature>
<dbReference type="PROSITE" id="PS51635">
    <property type="entry name" value="PNPLA"/>
    <property type="match status" value="1"/>
</dbReference>
<comment type="caution">
    <text evidence="4">Lacks conserved residue(s) required for the propagation of feature annotation.</text>
</comment>
<dbReference type="KEGG" id="ppru:FDP22_22185"/>
<feature type="active site" description="Nucleophile" evidence="4">
    <location>
        <position position="101"/>
    </location>
</feature>
<keyword evidence="1 4" id="KW-0378">Hydrolase</keyword>
<dbReference type="EMBL" id="CP040821">
    <property type="protein sequence ID" value="QDL94586.1"/>
    <property type="molecule type" value="Genomic_DNA"/>
</dbReference>
<dbReference type="SUPFAM" id="SSF52151">
    <property type="entry name" value="FabD/lysophospholipase-like"/>
    <property type="match status" value="1"/>
</dbReference>
<gene>
    <name evidence="6" type="ORF">FDP22_22185</name>
</gene>
<dbReference type="InterPro" id="IPR050301">
    <property type="entry name" value="NTE"/>
</dbReference>
<accession>A0A5B8G0B6</accession>
<dbReference type="InterPro" id="IPR016035">
    <property type="entry name" value="Acyl_Trfase/lysoPLipase"/>
</dbReference>
<keyword evidence="2 4" id="KW-0442">Lipid degradation</keyword>
<feature type="short sequence motif" description="DGA/G" evidence="4">
    <location>
        <begin position="271"/>
        <end position="273"/>
    </location>
</feature>
<dbReference type="Pfam" id="PF01734">
    <property type="entry name" value="Patatin"/>
    <property type="match status" value="1"/>
</dbReference>
<evidence type="ECO:0000256" key="1">
    <source>
        <dbReference type="ARBA" id="ARBA00022801"/>
    </source>
</evidence>
<keyword evidence="3 4" id="KW-0443">Lipid metabolism</keyword>
<evidence type="ECO:0000313" key="7">
    <source>
        <dbReference type="Proteomes" id="UP000305888"/>
    </source>
</evidence>
<keyword evidence="6" id="KW-0614">Plasmid</keyword>
<name>A0A5B8G0B6_9RHOB</name>
<organism evidence="6 7">
    <name type="scientific">Paroceanicella profunda</name>
    <dbReference type="NCBI Taxonomy" id="2579971"/>
    <lineage>
        <taxon>Bacteria</taxon>
        <taxon>Pseudomonadati</taxon>
        <taxon>Pseudomonadota</taxon>
        <taxon>Alphaproteobacteria</taxon>
        <taxon>Rhodobacterales</taxon>
        <taxon>Paracoccaceae</taxon>
        <taxon>Paroceanicella</taxon>
    </lineage>
</organism>
<sequence length="424" mass="46087">MSQFFAVLATRVAPIHLANRSSAPWPCPAPQHRELPAMTDWSVSSLPGFFRSGDLVNYRPDAVGLCFSGGGYRATLFHAGAVIRLNELGLLPRLDRISSVSGGSITSGLLAMAWRHLPFDATTGVAPADALHAAFVEPVLEATARTLDIRVGLAGLLPFVSAGNRLADLYDSRVFNGFALRDLPQRPAFVFNATNLQTGGLVRFTRAYLADWRAFRSTTAHLRLADAVAASSAFPPVLAPLRLDLSRETVETPQGARFDAPELRREPVLVDGGVHDNLGLEAVWKRCGILIASYAGHNAAAEASSFSVDHMVPVVYSFLASSIDWRERMLINLFRHRLADGLPERRGAYWTAGTKMEDFPLHDGWKPSADTLRRARDTPTRLEALSRPEQKVVVEAGYGYADAALRSYLLPGAPAPAGPPRVFP</sequence>
<evidence type="ECO:0000313" key="6">
    <source>
        <dbReference type="EMBL" id="QDL94586.1"/>
    </source>
</evidence>
<dbReference type="GO" id="GO:0016787">
    <property type="term" value="F:hydrolase activity"/>
    <property type="evidence" value="ECO:0007669"/>
    <property type="project" value="UniProtKB-UniRule"/>
</dbReference>
<dbReference type="InterPro" id="IPR002641">
    <property type="entry name" value="PNPLA_dom"/>
</dbReference>
<evidence type="ECO:0000256" key="4">
    <source>
        <dbReference type="PROSITE-ProRule" id="PRU01161"/>
    </source>
</evidence>
<dbReference type="OrthoDB" id="9813090at2"/>
<keyword evidence="7" id="KW-1185">Reference proteome</keyword>
<dbReference type="Gene3D" id="3.40.1090.10">
    <property type="entry name" value="Cytosolic phospholipase A2 catalytic domain"/>
    <property type="match status" value="2"/>
</dbReference>
<dbReference type="PANTHER" id="PTHR14226:SF78">
    <property type="entry name" value="SLR0060 PROTEIN"/>
    <property type="match status" value="1"/>
</dbReference>
<protein>
    <submittedName>
        <fullName evidence="6">Patatin-like phospholipase family protein</fullName>
    </submittedName>
</protein>
<feature type="domain" description="PNPLA" evidence="5">
    <location>
        <begin position="66"/>
        <end position="284"/>
    </location>
</feature>
<reference evidence="6 7" key="1">
    <citation type="submission" date="2019-06" db="EMBL/GenBank/DDBJ databases">
        <title>Genome sequence of Rhodobacteraceae bacterium D4M1.</title>
        <authorList>
            <person name="Cao J."/>
        </authorList>
    </citation>
    <scope>NUCLEOTIDE SEQUENCE [LARGE SCALE GENOMIC DNA]</scope>
    <source>
        <strain evidence="6 7">D4M1</strain>
        <plasmid evidence="7">pd4m1c</plasmid>
    </source>
</reference>
<geneLocation type="plasmid" evidence="7">
    <name>pd4m1c</name>
</geneLocation>
<dbReference type="Proteomes" id="UP000305888">
    <property type="component" value="Plasmid pD4M1C"/>
</dbReference>
<evidence type="ECO:0000256" key="3">
    <source>
        <dbReference type="ARBA" id="ARBA00023098"/>
    </source>
</evidence>
<proteinExistence type="predicted"/>
<dbReference type="PANTHER" id="PTHR14226">
    <property type="entry name" value="NEUROPATHY TARGET ESTERASE/SWISS CHEESE D.MELANOGASTER"/>
    <property type="match status" value="1"/>
</dbReference>